<dbReference type="AlphaFoldDB" id="A0A0E9SBW1"/>
<protein>
    <submittedName>
        <fullName evidence="1">Uncharacterized protein</fullName>
    </submittedName>
</protein>
<reference evidence="1" key="1">
    <citation type="submission" date="2014-11" db="EMBL/GenBank/DDBJ databases">
        <authorList>
            <person name="Amaro Gonzalez C."/>
        </authorList>
    </citation>
    <scope>NUCLEOTIDE SEQUENCE</scope>
</reference>
<dbReference type="EMBL" id="GBXM01069846">
    <property type="protein sequence ID" value="JAH38731.1"/>
    <property type="molecule type" value="Transcribed_RNA"/>
</dbReference>
<reference evidence="1" key="2">
    <citation type="journal article" date="2015" name="Fish Shellfish Immunol.">
        <title>Early steps in the European eel (Anguilla anguilla)-Vibrio vulnificus interaction in the gills: Role of the RtxA13 toxin.</title>
        <authorList>
            <person name="Callol A."/>
            <person name="Pajuelo D."/>
            <person name="Ebbesson L."/>
            <person name="Teles M."/>
            <person name="MacKenzie S."/>
            <person name="Amaro C."/>
        </authorList>
    </citation>
    <scope>NUCLEOTIDE SEQUENCE</scope>
</reference>
<evidence type="ECO:0000313" key="1">
    <source>
        <dbReference type="EMBL" id="JAH38731.1"/>
    </source>
</evidence>
<organism evidence="1">
    <name type="scientific">Anguilla anguilla</name>
    <name type="common">European freshwater eel</name>
    <name type="synonym">Muraena anguilla</name>
    <dbReference type="NCBI Taxonomy" id="7936"/>
    <lineage>
        <taxon>Eukaryota</taxon>
        <taxon>Metazoa</taxon>
        <taxon>Chordata</taxon>
        <taxon>Craniata</taxon>
        <taxon>Vertebrata</taxon>
        <taxon>Euteleostomi</taxon>
        <taxon>Actinopterygii</taxon>
        <taxon>Neopterygii</taxon>
        <taxon>Teleostei</taxon>
        <taxon>Anguilliformes</taxon>
        <taxon>Anguillidae</taxon>
        <taxon>Anguilla</taxon>
    </lineage>
</organism>
<name>A0A0E9SBW1_ANGAN</name>
<sequence length="56" mass="6296">MGKEGAPFQWGGKSLTNISHLLNFQKWRSLCIMAQRYGPLKHKIQMTCALVGHPEG</sequence>
<proteinExistence type="predicted"/>
<accession>A0A0E9SBW1</accession>